<gene>
    <name evidence="7" type="ORF">C4617_03740</name>
</gene>
<evidence type="ECO:0000256" key="4">
    <source>
        <dbReference type="ARBA" id="ARBA00022989"/>
    </source>
</evidence>
<keyword evidence="3 6" id="KW-0812">Transmembrane</keyword>
<dbReference type="InterPro" id="IPR001123">
    <property type="entry name" value="LeuE-type"/>
</dbReference>
<dbReference type="Pfam" id="PF01810">
    <property type="entry name" value="LysE"/>
    <property type="match status" value="1"/>
</dbReference>
<evidence type="ECO:0000313" key="7">
    <source>
        <dbReference type="EMBL" id="PTL86328.1"/>
    </source>
</evidence>
<protein>
    <submittedName>
        <fullName evidence="7">LysE family translocator</fullName>
    </submittedName>
</protein>
<dbReference type="EMBL" id="PSQJ01000004">
    <property type="protein sequence ID" value="PTL86328.1"/>
    <property type="molecule type" value="Genomic_DNA"/>
</dbReference>
<dbReference type="GO" id="GO:0005886">
    <property type="term" value="C:plasma membrane"/>
    <property type="evidence" value="ECO:0007669"/>
    <property type="project" value="UniProtKB-SubCell"/>
</dbReference>
<accession>A0A2T4VX36</accession>
<comment type="caution">
    <text evidence="7">The sequence shown here is derived from an EMBL/GenBank/DDBJ whole genome shotgun (WGS) entry which is preliminary data.</text>
</comment>
<dbReference type="AlphaFoldDB" id="A0A2T4VX36"/>
<evidence type="ECO:0000313" key="8">
    <source>
        <dbReference type="Proteomes" id="UP000240811"/>
    </source>
</evidence>
<dbReference type="Proteomes" id="UP000240811">
    <property type="component" value="Unassembled WGS sequence"/>
</dbReference>
<keyword evidence="5 6" id="KW-0472">Membrane</keyword>
<evidence type="ECO:0000256" key="3">
    <source>
        <dbReference type="ARBA" id="ARBA00022692"/>
    </source>
</evidence>
<comment type="subcellular location">
    <subcellularLocation>
        <location evidence="1">Cell membrane</location>
        <topology evidence="1">Multi-pass membrane protein</topology>
    </subcellularLocation>
</comment>
<name>A0A2T4VX36_9HYPH</name>
<feature type="transmembrane region" description="Helical" evidence="6">
    <location>
        <begin position="67"/>
        <end position="90"/>
    </location>
</feature>
<evidence type="ECO:0000256" key="5">
    <source>
        <dbReference type="ARBA" id="ARBA00023136"/>
    </source>
</evidence>
<proteinExistence type="predicted"/>
<sequence length="202" mass="22784">MFFEAWMSFFIFAAIITTVPGPGCILTINHALQHGWRSSRMLILGQELAVFIIMITVTFGIKVISEIPHLILIIKVLGVSWLIYSAWSAWNSPYNDLPINAIPEASKLGRFIKGFVTDITNGKALALFVSVVPSWIDIKYPVYLQATIMTVTMIVVDTIVLLFYSILCSRLRLLFKTPKFVKIQNRVSAVILLLVAVKIIYY</sequence>
<evidence type="ECO:0000256" key="6">
    <source>
        <dbReference type="SAM" id="Phobius"/>
    </source>
</evidence>
<evidence type="ECO:0000256" key="1">
    <source>
        <dbReference type="ARBA" id="ARBA00004651"/>
    </source>
</evidence>
<keyword evidence="2" id="KW-1003">Cell membrane</keyword>
<dbReference type="GO" id="GO:0015171">
    <property type="term" value="F:amino acid transmembrane transporter activity"/>
    <property type="evidence" value="ECO:0007669"/>
    <property type="project" value="TreeGrafter"/>
</dbReference>
<feature type="transmembrane region" description="Helical" evidence="6">
    <location>
        <begin position="41"/>
        <end position="61"/>
    </location>
</feature>
<keyword evidence="4 6" id="KW-1133">Transmembrane helix</keyword>
<dbReference type="PANTHER" id="PTHR30086:SF20">
    <property type="entry name" value="ARGININE EXPORTER PROTEIN ARGO-RELATED"/>
    <property type="match status" value="1"/>
</dbReference>
<organism evidence="7 8">
    <name type="scientific">Candidatus Liberibacter europaeus</name>
    <dbReference type="NCBI Taxonomy" id="744859"/>
    <lineage>
        <taxon>Bacteria</taxon>
        <taxon>Pseudomonadati</taxon>
        <taxon>Pseudomonadota</taxon>
        <taxon>Alphaproteobacteria</taxon>
        <taxon>Hyphomicrobiales</taxon>
        <taxon>Rhizobiaceae</taxon>
        <taxon>Liberibacter</taxon>
    </lineage>
</organism>
<dbReference type="PANTHER" id="PTHR30086">
    <property type="entry name" value="ARGININE EXPORTER PROTEIN ARGO"/>
    <property type="match status" value="1"/>
</dbReference>
<reference evidence="8" key="1">
    <citation type="submission" date="2018-02" db="EMBL/GenBank/DDBJ databases">
        <title>Genome sequence of Candidatus Liberibacter europaeus.</title>
        <authorList>
            <person name="Frampton R.A."/>
            <person name="Thompson S.M."/>
            <person name="David C."/>
            <person name="Addison S.M."/>
            <person name="Smith G.R."/>
        </authorList>
    </citation>
    <scope>NUCLEOTIDE SEQUENCE [LARGE SCALE GENOMIC DNA]</scope>
</reference>
<feature type="transmembrane region" description="Helical" evidence="6">
    <location>
        <begin position="142"/>
        <end position="164"/>
    </location>
</feature>
<evidence type="ECO:0000256" key="2">
    <source>
        <dbReference type="ARBA" id="ARBA00022475"/>
    </source>
</evidence>
<feature type="transmembrane region" description="Helical" evidence="6">
    <location>
        <begin position="6"/>
        <end position="29"/>
    </location>
</feature>